<gene>
    <name evidence="1" type="ORF">NCTC13193_02698</name>
</gene>
<reference evidence="1 2" key="1">
    <citation type="submission" date="2018-12" db="EMBL/GenBank/DDBJ databases">
        <authorList>
            <consortium name="Pathogen Informatics"/>
        </authorList>
    </citation>
    <scope>NUCLEOTIDE SEQUENCE [LARGE SCALE GENOMIC DNA]</scope>
    <source>
        <strain evidence="1 2">NCTC13193</strain>
    </source>
</reference>
<dbReference type="RefSeq" id="WP_141132104.1">
    <property type="nucleotide sequence ID" value="NZ_JAAAXN010000021.1"/>
</dbReference>
<accession>A0A3S4X043</accession>
<evidence type="ECO:0000313" key="1">
    <source>
        <dbReference type="EMBL" id="VEI69547.1"/>
    </source>
</evidence>
<dbReference type="Proteomes" id="UP000270487">
    <property type="component" value="Chromosome"/>
</dbReference>
<dbReference type="EMBL" id="LR134492">
    <property type="protein sequence ID" value="VEI69547.1"/>
    <property type="molecule type" value="Genomic_DNA"/>
</dbReference>
<proteinExistence type="predicted"/>
<name>A0A3S4X043_SERFO</name>
<dbReference type="AlphaFoldDB" id="A0A3S4X043"/>
<organism evidence="1 2">
    <name type="scientific">Serratia fonticola</name>
    <dbReference type="NCBI Taxonomy" id="47917"/>
    <lineage>
        <taxon>Bacteria</taxon>
        <taxon>Pseudomonadati</taxon>
        <taxon>Pseudomonadota</taxon>
        <taxon>Gammaproteobacteria</taxon>
        <taxon>Enterobacterales</taxon>
        <taxon>Yersiniaceae</taxon>
        <taxon>Serratia</taxon>
    </lineage>
</organism>
<protein>
    <submittedName>
        <fullName evidence="1">Uncharacterized protein</fullName>
    </submittedName>
</protein>
<sequence>MNIYESAFALSFQKTPILLVDGIARYVPGGVLPIAVFTEGLSIVNGLLDGANLNVDTLTTNFEPAAGGTLIVNDIATYPFLNQATAANAVVKKPNRITLNMTRPATTTNGGYLAKPVMFTALKLALDNHTDLGGTYTVLTPSFIYTGCLLRSMVDLTGFSDQVKQVQYKWAFEFEQPLLYESQLNATLGNLMSKFEDGVPSPGGLNWSGMFESIKSLFPS</sequence>
<evidence type="ECO:0000313" key="2">
    <source>
        <dbReference type="Proteomes" id="UP000270487"/>
    </source>
</evidence>